<evidence type="ECO:0000313" key="3">
    <source>
        <dbReference type="Proteomes" id="UP001211894"/>
    </source>
</evidence>
<protein>
    <submittedName>
        <fullName evidence="2">DUF3953 domain-containing protein</fullName>
    </submittedName>
</protein>
<feature type="transmembrane region" description="Helical" evidence="1">
    <location>
        <begin position="28"/>
        <end position="45"/>
    </location>
</feature>
<dbReference type="Pfam" id="PF13129">
    <property type="entry name" value="DUF3953"/>
    <property type="match status" value="1"/>
</dbReference>
<dbReference type="InterPro" id="IPR025018">
    <property type="entry name" value="DUF3953"/>
</dbReference>
<feature type="transmembrane region" description="Helical" evidence="1">
    <location>
        <begin position="57"/>
        <end position="76"/>
    </location>
</feature>
<dbReference type="Proteomes" id="UP001211894">
    <property type="component" value="Unassembled WGS sequence"/>
</dbReference>
<keyword evidence="1" id="KW-1133">Transmembrane helix</keyword>
<keyword evidence="1" id="KW-0812">Transmembrane</keyword>
<proteinExistence type="predicted"/>
<feature type="transmembrane region" description="Helical" evidence="1">
    <location>
        <begin position="5"/>
        <end position="22"/>
    </location>
</feature>
<gene>
    <name evidence="2" type="ORF">PJ311_13130</name>
</gene>
<sequence length="78" mass="9045">MLKILRIMLAITVVVSAGYVLVTNHFDFQPYMLFFLSLLMLVMGLDEFQKGRKDYGLTCIVLFLFVFFVSVQGFFFNS</sequence>
<accession>A0ABT4X5F9</accession>
<keyword evidence="3" id="KW-1185">Reference proteome</keyword>
<reference evidence="2 3" key="1">
    <citation type="submission" date="2023-01" db="EMBL/GenBank/DDBJ databases">
        <title>Bacillus changyiensis sp. nov., isolated from a coastal deposit.</title>
        <authorList>
            <person name="Xiao G."/>
            <person name="Lai Q."/>
            <person name="Hu Z."/>
            <person name="Shao Z."/>
        </authorList>
    </citation>
    <scope>NUCLEOTIDE SEQUENCE [LARGE SCALE GENOMIC DNA]</scope>
    <source>
        <strain evidence="2 3">CLL-7-23</strain>
    </source>
</reference>
<comment type="caution">
    <text evidence="2">The sequence shown here is derived from an EMBL/GenBank/DDBJ whole genome shotgun (WGS) entry which is preliminary data.</text>
</comment>
<keyword evidence="1" id="KW-0472">Membrane</keyword>
<organism evidence="2 3">
    <name type="scientific">Bacillus changyiensis</name>
    <dbReference type="NCBI Taxonomy" id="3004103"/>
    <lineage>
        <taxon>Bacteria</taxon>
        <taxon>Bacillati</taxon>
        <taxon>Bacillota</taxon>
        <taxon>Bacilli</taxon>
        <taxon>Bacillales</taxon>
        <taxon>Bacillaceae</taxon>
        <taxon>Bacillus</taxon>
    </lineage>
</organism>
<dbReference type="EMBL" id="JAQKAB010000008">
    <property type="protein sequence ID" value="MDA7027528.1"/>
    <property type="molecule type" value="Genomic_DNA"/>
</dbReference>
<dbReference type="RefSeq" id="WP_271341365.1">
    <property type="nucleotide sequence ID" value="NZ_JAQKAB010000008.1"/>
</dbReference>
<evidence type="ECO:0000256" key="1">
    <source>
        <dbReference type="SAM" id="Phobius"/>
    </source>
</evidence>
<evidence type="ECO:0000313" key="2">
    <source>
        <dbReference type="EMBL" id="MDA7027528.1"/>
    </source>
</evidence>
<name>A0ABT4X5F9_9BACI</name>